<dbReference type="AlphaFoldDB" id="A0A3B0BYI5"/>
<dbReference type="Proteomes" id="UP000270343">
    <property type="component" value="Unassembled WGS sequence"/>
</dbReference>
<sequence length="67" mass="7041">MKGAAIHATVDAAVDVAIHATVQAALLVGAAWLCGVTCHVLVDVSRAPIQAVGPIIRWWFRRIPPCG</sequence>
<evidence type="ECO:0000313" key="1">
    <source>
        <dbReference type="EMBL" id="RKN77388.1"/>
    </source>
</evidence>
<gene>
    <name evidence="1" type="ORF">D7231_01205</name>
</gene>
<keyword evidence="2" id="KW-1185">Reference proteome</keyword>
<reference evidence="1 2" key="1">
    <citation type="journal article" date="2015" name="Antonie Van Leeuwenhoek">
        <title>Streptomyces klenkii sp. nov., isolated from deep marine sediment.</title>
        <authorList>
            <person name="Veyisoglu A."/>
            <person name="Sahin N."/>
        </authorList>
    </citation>
    <scope>NUCLEOTIDE SEQUENCE [LARGE SCALE GENOMIC DNA]</scope>
    <source>
        <strain evidence="1 2">KCTC 29202</strain>
    </source>
</reference>
<proteinExistence type="predicted"/>
<dbReference type="EMBL" id="RBAM01000001">
    <property type="protein sequence ID" value="RKN77388.1"/>
    <property type="molecule type" value="Genomic_DNA"/>
</dbReference>
<evidence type="ECO:0000313" key="2">
    <source>
        <dbReference type="Proteomes" id="UP000270343"/>
    </source>
</evidence>
<protein>
    <submittedName>
        <fullName evidence="1">Uncharacterized protein</fullName>
    </submittedName>
</protein>
<name>A0A3B0BYI5_9ACTN</name>
<accession>A0A3B0BYI5</accession>
<organism evidence="1 2">
    <name type="scientific">Streptomyces klenkii</name>
    <dbReference type="NCBI Taxonomy" id="1420899"/>
    <lineage>
        <taxon>Bacteria</taxon>
        <taxon>Bacillati</taxon>
        <taxon>Actinomycetota</taxon>
        <taxon>Actinomycetes</taxon>
        <taxon>Kitasatosporales</taxon>
        <taxon>Streptomycetaceae</taxon>
        <taxon>Streptomyces</taxon>
    </lineage>
</organism>
<comment type="caution">
    <text evidence="1">The sequence shown here is derived from an EMBL/GenBank/DDBJ whole genome shotgun (WGS) entry which is preliminary data.</text>
</comment>